<evidence type="ECO:0000256" key="5">
    <source>
        <dbReference type="ARBA" id="ARBA00023136"/>
    </source>
</evidence>
<feature type="transmembrane region" description="Helical" evidence="6">
    <location>
        <begin position="39"/>
        <end position="62"/>
    </location>
</feature>
<evidence type="ECO:0000256" key="3">
    <source>
        <dbReference type="ARBA" id="ARBA00022692"/>
    </source>
</evidence>
<dbReference type="Proteomes" id="UP000808146">
    <property type="component" value="Unassembled WGS sequence"/>
</dbReference>
<comment type="caution">
    <text evidence="7">The sequence shown here is derived from an EMBL/GenBank/DDBJ whole genome shotgun (WGS) entry which is preliminary data.</text>
</comment>
<name>A0A9D7LJC4_9RHOO</name>
<evidence type="ECO:0000256" key="6">
    <source>
        <dbReference type="SAM" id="Phobius"/>
    </source>
</evidence>
<accession>A0A9D7LJC4</accession>
<feature type="transmembrane region" description="Helical" evidence="6">
    <location>
        <begin position="139"/>
        <end position="166"/>
    </location>
</feature>
<dbReference type="NCBIfam" id="TIGR00765">
    <property type="entry name" value="yihY_not_rbn"/>
    <property type="match status" value="1"/>
</dbReference>
<evidence type="ECO:0000256" key="2">
    <source>
        <dbReference type="ARBA" id="ARBA00022475"/>
    </source>
</evidence>
<keyword evidence="4 6" id="KW-1133">Transmembrane helix</keyword>
<dbReference type="PANTHER" id="PTHR30213:SF0">
    <property type="entry name" value="UPF0761 MEMBRANE PROTEIN YIHY"/>
    <property type="match status" value="1"/>
</dbReference>
<feature type="transmembrane region" description="Helical" evidence="6">
    <location>
        <begin position="249"/>
        <end position="274"/>
    </location>
</feature>
<keyword evidence="3 6" id="KW-0812">Transmembrane</keyword>
<organism evidence="7 8">
    <name type="scientific">Candidatus Dechloromonas phosphorivorans</name>
    <dbReference type="NCBI Taxonomy" id="2899244"/>
    <lineage>
        <taxon>Bacteria</taxon>
        <taxon>Pseudomonadati</taxon>
        <taxon>Pseudomonadota</taxon>
        <taxon>Betaproteobacteria</taxon>
        <taxon>Rhodocyclales</taxon>
        <taxon>Azonexaceae</taxon>
        <taxon>Dechloromonas</taxon>
    </lineage>
</organism>
<dbReference type="AlphaFoldDB" id="A0A9D7LJC4"/>
<feature type="transmembrane region" description="Helical" evidence="6">
    <location>
        <begin position="186"/>
        <end position="207"/>
    </location>
</feature>
<evidence type="ECO:0000313" key="7">
    <source>
        <dbReference type="EMBL" id="MBK8888922.1"/>
    </source>
</evidence>
<keyword evidence="5 6" id="KW-0472">Membrane</keyword>
<evidence type="ECO:0000313" key="8">
    <source>
        <dbReference type="Proteomes" id="UP000808146"/>
    </source>
</evidence>
<comment type="subcellular location">
    <subcellularLocation>
        <location evidence="1">Cell membrane</location>
        <topology evidence="1">Multi-pass membrane protein</topology>
    </subcellularLocation>
</comment>
<dbReference type="PANTHER" id="PTHR30213">
    <property type="entry name" value="INNER MEMBRANE PROTEIN YHJD"/>
    <property type="match status" value="1"/>
</dbReference>
<dbReference type="GO" id="GO:0005886">
    <property type="term" value="C:plasma membrane"/>
    <property type="evidence" value="ECO:0007669"/>
    <property type="project" value="UniProtKB-SubCell"/>
</dbReference>
<dbReference type="Pfam" id="PF03631">
    <property type="entry name" value="Virul_fac_BrkB"/>
    <property type="match status" value="1"/>
</dbReference>
<proteinExistence type="predicted"/>
<dbReference type="EMBL" id="JADKBR010000001">
    <property type="protein sequence ID" value="MBK8888922.1"/>
    <property type="molecule type" value="Genomic_DNA"/>
</dbReference>
<dbReference type="PIRSF" id="PIRSF035875">
    <property type="entry name" value="RNase_BN"/>
    <property type="match status" value="1"/>
</dbReference>
<feature type="transmembrane region" description="Helical" evidence="6">
    <location>
        <begin position="6"/>
        <end position="27"/>
    </location>
</feature>
<reference evidence="7" key="1">
    <citation type="submission" date="2020-10" db="EMBL/GenBank/DDBJ databases">
        <title>Connecting structure to function with the recovery of over 1000 high-quality activated sludge metagenome-assembled genomes encoding full-length rRNA genes using long-read sequencing.</title>
        <authorList>
            <person name="Singleton C.M."/>
            <person name="Petriglieri F."/>
            <person name="Kristensen J.M."/>
            <person name="Kirkegaard R.H."/>
            <person name="Michaelsen T.Y."/>
            <person name="Andersen M.H."/>
            <person name="Karst S.M."/>
            <person name="Dueholm M.S."/>
            <person name="Nielsen P.H."/>
            <person name="Albertsen M."/>
        </authorList>
    </citation>
    <scope>NUCLEOTIDE SEQUENCE</scope>
    <source>
        <strain evidence="7">OdNE_18-Q3-R46-58_BAT3C.305</strain>
    </source>
</reference>
<evidence type="ECO:0000256" key="1">
    <source>
        <dbReference type="ARBA" id="ARBA00004651"/>
    </source>
</evidence>
<evidence type="ECO:0000256" key="4">
    <source>
        <dbReference type="ARBA" id="ARBA00022989"/>
    </source>
</evidence>
<feature type="transmembrane region" description="Helical" evidence="6">
    <location>
        <begin position="219"/>
        <end position="243"/>
    </location>
</feature>
<dbReference type="InterPro" id="IPR017039">
    <property type="entry name" value="Virul_fac_BrkB"/>
</dbReference>
<protein>
    <submittedName>
        <fullName evidence="7">YihY/virulence factor BrkB family protein</fullName>
    </submittedName>
</protein>
<gene>
    <name evidence="7" type="ORF">IPN75_00380</name>
</gene>
<keyword evidence="2" id="KW-1003">Cell membrane</keyword>
<feature type="transmembrane region" description="Helical" evidence="6">
    <location>
        <begin position="98"/>
        <end position="119"/>
    </location>
</feature>
<sequence length="299" mass="32593">MLRPPHSPSIQVLAHPLAFVLAVLGSFRKHQGFLLAGAIAYNALLSLVPLLILCVIALSNLVTPSELLETMGRYMEWLVPSQSRAVLDELTRFLEQRVAISSVLIATMIFFSSLTFSALNQAMAVIFDHRNLGDQRSSLLSMLLPFGFVALLGIGLLAVTLISVSVQTLMPENLVLFGRTWALRGLSGILLYLLGLTAETLMIAAIYHFLPVGRIAVRYALVGGLTATALWEIIRHLLVWYFTSLSNASVVYGSLTSTVVILFSLEIGATLLLLGAEVIAEYERLGRLTEDEVPGRAQS</sequence>